<dbReference type="RefSeq" id="WP_008621813.1">
    <property type="nucleotide sequence ID" value="NZ_JH376616.1"/>
</dbReference>
<keyword evidence="2" id="KW-1185">Reference proteome</keyword>
<dbReference type="AlphaFoldDB" id="G5SU86"/>
<evidence type="ECO:0008006" key="3">
    <source>
        <dbReference type="Google" id="ProtNLM"/>
    </source>
</evidence>
<evidence type="ECO:0000313" key="1">
    <source>
        <dbReference type="EMBL" id="EHG99329.1"/>
    </source>
</evidence>
<dbReference type="HOGENOM" id="CLU_1401287_0_0_10"/>
<dbReference type="PATRIC" id="fig|762968.3.peg.2616"/>
<gene>
    <name evidence="1" type="ORF">HMPREF9441_02941</name>
</gene>
<proteinExistence type="predicted"/>
<sequence>MKKLSKLSIFDECMNPELSENEMRETVGGNGGDYSQNWCFFNCMAYLHKEYRGYNIDASSIATDYFQGTANTNDDWNGTGDIKDYAYGPMAYTDKERTTPNQELFDYMSNYFETDTGSWEQNKVSSLFNKNGSTASGEYVVGIFGSSSGKYHAVIFESYSDGKYKYYDPSYKTESTVDEKYVQFAGKVTGYKDF</sequence>
<accession>G5SU86</accession>
<dbReference type="Proteomes" id="UP000003598">
    <property type="component" value="Unassembled WGS sequence"/>
</dbReference>
<evidence type="ECO:0000313" key="2">
    <source>
        <dbReference type="Proteomes" id="UP000003598"/>
    </source>
</evidence>
<comment type="caution">
    <text evidence="1">The sequence shown here is derived from an EMBL/GenBank/DDBJ whole genome shotgun (WGS) entry which is preliminary data.</text>
</comment>
<dbReference type="GeneID" id="93558254"/>
<organism evidence="1 2">
    <name type="scientific">Paraprevotella clara YIT 11840</name>
    <dbReference type="NCBI Taxonomy" id="762968"/>
    <lineage>
        <taxon>Bacteria</taxon>
        <taxon>Pseudomonadati</taxon>
        <taxon>Bacteroidota</taxon>
        <taxon>Bacteroidia</taxon>
        <taxon>Bacteroidales</taxon>
        <taxon>Prevotellaceae</taxon>
        <taxon>Paraprevotella</taxon>
    </lineage>
</organism>
<protein>
    <recommendedName>
        <fullName evidence="3">Peptidase C39-like domain-containing protein</fullName>
    </recommendedName>
</protein>
<reference evidence="1 2" key="1">
    <citation type="submission" date="2011-03" db="EMBL/GenBank/DDBJ databases">
        <authorList>
            <person name="Weinstock G."/>
            <person name="Sodergren E."/>
            <person name="Clifton S."/>
            <person name="Fulton L."/>
            <person name="Fulton B."/>
            <person name="Courtney L."/>
            <person name="Fronick C."/>
            <person name="Harrison M."/>
            <person name="Strong C."/>
            <person name="Farmer C."/>
            <person name="Delahaunty K."/>
            <person name="Markovic C."/>
            <person name="Hall O."/>
            <person name="Minx P."/>
            <person name="Tomlinson C."/>
            <person name="Mitreva M."/>
            <person name="Hou S."/>
            <person name="Chen J."/>
            <person name="Wollam A."/>
            <person name="Pepin K.H."/>
            <person name="Johnson M."/>
            <person name="Bhonagiri V."/>
            <person name="Zhang X."/>
            <person name="Suruliraj S."/>
            <person name="Warren W."/>
            <person name="Chinwalla A."/>
            <person name="Mardis E.R."/>
            <person name="Wilson R.K."/>
        </authorList>
    </citation>
    <scope>NUCLEOTIDE SEQUENCE [LARGE SCALE GENOMIC DNA]</scope>
    <source>
        <strain evidence="1 2">YIT 11840</strain>
    </source>
</reference>
<dbReference type="EMBL" id="AFFY01000045">
    <property type="protein sequence ID" value="EHG99329.1"/>
    <property type="molecule type" value="Genomic_DNA"/>
</dbReference>
<name>G5SU86_9BACT</name>
<dbReference type="STRING" id="762968.HMPREF9441_02941"/>